<reference evidence="3" key="1">
    <citation type="journal article" date="2015" name="Nat. Genet.">
        <title>The genome and transcriptome of the zoonotic hookworm Ancylostoma ceylanicum identify infection-specific gene families.</title>
        <authorList>
            <person name="Schwarz E.M."/>
            <person name="Hu Y."/>
            <person name="Antoshechkin I."/>
            <person name="Miller M.M."/>
            <person name="Sternberg P.W."/>
            <person name="Aroian R.V."/>
        </authorList>
    </citation>
    <scope>NUCLEOTIDE SEQUENCE</scope>
    <source>
        <strain evidence="3">HY135</strain>
    </source>
</reference>
<accession>A0A016VI31</accession>
<feature type="region of interest" description="Disordered" evidence="1">
    <location>
        <begin position="99"/>
        <end position="119"/>
    </location>
</feature>
<evidence type="ECO:0000313" key="3">
    <source>
        <dbReference type="Proteomes" id="UP000024635"/>
    </source>
</evidence>
<evidence type="ECO:0000313" key="2">
    <source>
        <dbReference type="EMBL" id="EYC26672.1"/>
    </source>
</evidence>
<feature type="compositionally biased region" description="Basic residues" evidence="1">
    <location>
        <begin position="109"/>
        <end position="119"/>
    </location>
</feature>
<sequence length="119" mass="13975">MGVKAGHDIEKLLSNSRSSATIKGYERALELYREWQKQQPRERKEDELRSAAIFLAIGSRSVGYGSMATFVSALAFERFGRKPEEAQQWAILDEMARGKKDWKPPDRKTSRHRMRWRRY</sequence>
<feature type="compositionally biased region" description="Basic and acidic residues" evidence="1">
    <location>
        <begin position="99"/>
        <end position="108"/>
    </location>
</feature>
<keyword evidence="3" id="KW-1185">Reference proteome</keyword>
<comment type="caution">
    <text evidence="2">The sequence shown here is derived from an EMBL/GenBank/DDBJ whole genome shotgun (WGS) entry which is preliminary data.</text>
</comment>
<dbReference type="EMBL" id="JARK01001346">
    <property type="protein sequence ID" value="EYC26672.1"/>
    <property type="molecule type" value="Genomic_DNA"/>
</dbReference>
<dbReference type="AlphaFoldDB" id="A0A016VI31"/>
<name>A0A016VI31_9BILA</name>
<dbReference type="Proteomes" id="UP000024635">
    <property type="component" value="Unassembled WGS sequence"/>
</dbReference>
<evidence type="ECO:0000256" key="1">
    <source>
        <dbReference type="SAM" id="MobiDB-lite"/>
    </source>
</evidence>
<organism evidence="2 3">
    <name type="scientific">Ancylostoma ceylanicum</name>
    <dbReference type="NCBI Taxonomy" id="53326"/>
    <lineage>
        <taxon>Eukaryota</taxon>
        <taxon>Metazoa</taxon>
        <taxon>Ecdysozoa</taxon>
        <taxon>Nematoda</taxon>
        <taxon>Chromadorea</taxon>
        <taxon>Rhabditida</taxon>
        <taxon>Rhabditina</taxon>
        <taxon>Rhabditomorpha</taxon>
        <taxon>Strongyloidea</taxon>
        <taxon>Ancylostomatidae</taxon>
        <taxon>Ancylostomatinae</taxon>
        <taxon>Ancylostoma</taxon>
    </lineage>
</organism>
<proteinExistence type="predicted"/>
<gene>
    <name evidence="2" type="primary">Acey_s0010.g902</name>
    <name evidence="2" type="ORF">Y032_0010g902</name>
</gene>
<protein>
    <submittedName>
        <fullName evidence="2">Uncharacterized protein</fullName>
    </submittedName>
</protein>